<evidence type="ECO:0000313" key="1">
    <source>
        <dbReference type="EMBL" id="PRH82634.1"/>
    </source>
</evidence>
<gene>
    <name evidence="1" type="ORF">C6N40_06580</name>
</gene>
<protein>
    <submittedName>
        <fullName evidence="1">Uncharacterized protein</fullName>
    </submittedName>
</protein>
<reference evidence="1 2" key="1">
    <citation type="submission" date="2018-03" db="EMBL/GenBank/DDBJ databases">
        <title>Arenimonas caeni sp. nov., isolated from activated sludge.</title>
        <authorList>
            <person name="Liu H."/>
        </authorList>
    </citation>
    <scope>NUCLEOTIDE SEQUENCE [LARGE SCALE GENOMIC DNA]</scope>
    <source>
        <strain evidence="2">z29</strain>
    </source>
</reference>
<sequence>MSDELEVLEPAGSSVQYRGEAIEVRPLEIGQVPQLVRKCRGAVNVVLAMDSLPDTNELGFLDLVMDLVGSHGEELYEGVAICVGREPGWVAKGNLDEFVVLATAVFEVNRDFFVQRLAPLLGAGRKSPPASGDGPTPSSS</sequence>
<evidence type="ECO:0000313" key="2">
    <source>
        <dbReference type="Proteomes" id="UP000241736"/>
    </source>
</evidence>
<dbReference type="RefSeq" id="WP_106990211.1">
    <property type="nucleotide sequence ID" value="NZ_KZ679087.1"/>
</dbReference>
<accession>A0A2P6M9F6</accession>
<organism evidence="1 2">
    <name type="scientific">Arenimonas caeni</name>
    <dbReference type="NCBI Taxonomy" id="2058085"/>
    <lineage>
        <taxon>Bacteria</taxon>
        <taxon>Pseudomonadati</taxon>
        <taxon>Pseudomonadota</taxon>
        <taxon>Gammaproteobacteria</taxon>
        <taxon>Lysobacterales</taxon>
        <taxon>Lysobacteraceae</taxon>
        <taxon>Arenimonas</taxon>
    </lineage>
</organism>
<dbReference type="OrthoDB" id="6053181at2"/>
<dbReference type="Proteomes" id="UP000241736">
    <property type="component" value="Unassembled WGS sequence"/>
</dbReference>
<proteinExistence type="predicted"/>
<dbReference type="EMBL" id="PVLF01000006">
    <property type="protein sequence ID" value="PRH82634.1"/>
    <property type="molecule type" value="Genomic_DNA"/>
</dbReference>
<name>A0A2P6M9F6_9GAMM</name>
<dbReference type="AlphaFoldDB" id="A0A2P6M9F6"/>
<keyword evidence="2" id="KW-1185">Reference proteome</keyword>
<comment type="caution">
    <text evidence="1">The sequence shown here is derived from an EMBL/GenBank/DDBJ whole genome shotgun (WGS) entry which is preliminary data.</text>
</comment>